<dbReference type="SUPFAM" id="SSF53448">
    <property type="entry name" value="Nucleotide-diphospho-sugar transferases"/>
    <property type="match status" value="1"/>
</dbReference>
<keyword evidence="9" id="KW-0548">Nucleotidyltransferase</keyword>
<protein>
    <submittedName>
        <fullName evidence="9">Molybdenum cofactor guanylyltransferase</fullName>
    </submittedName>
</protein>
<evidence type="ECO:0000256" key="1">
    <source>
        <dbReference type="ARBA" id="ARBA00022490"/>
    </source>
</evidence>
<keyword evidence="2" id="KW-0808">Transferase</keyword>
<evidence type="ECO:0000259" key="8">
    <source>
        <dbReference type="Pfam" id="PF12804"/>
    </source>
</evidence>
<dbReference type="InterPro" id="IPR013482">
    <property type="entry name" value="Molybde_CF_guanTrfase"/>
</dbReference>
<dbReference type="InterPro" id="IPR029044">
    <property type="entry name" value="Nucleotide-diphossugar_trans"/>
</dbReference>
<evidence type="ECO:0000256" key="4">
    <source>
        <dbReference type="ARBA" id="ARBA00022741"/>
    </source>
</evidence>
<dbReference type="PANTHER" id="PTHR19136:SF81">
    <property type="entry name" value="MOLYBDENUM COFACTOR GUANYLYLTRANSFERASE"/>
    <property type="match status" value="1"/>
</dbReference>
<name>A0A830EV21_9EURY</name>
<evidence type="ECO:0000313" key="9">
    <source>
        <dbReference type="EMBL" id="GGL33286.1"/>
    </source>
</evidence>
<dbReference type="InterPro" id="IPR025877">
    <property type="entry name" value="MobA-like_NTP_Trfase"/>
</dbReference>
<dbReference type="CDD" id="cd02503">
    <property type="entry name" value="MobA"/>
    <property type="match status" value="1"/>
</dbReference>
<evidence type="ECO:0000256" key="6">
    <source>
        <dbReference type="ARBA" id="ARBA00023134"/>
    </source>
</evidence>
<comment type="caution">
    <text evidence="9">The sequence shown here is derived from an EMBL/GenBank/DDBJ whole genome shotgun (WGS) entry which is preliminary data.</text>
</comment>
<accession>A0A830EV21</accession>
<evidence type="ECO:0000256" key="3">
    <source>
        <dbReference type="ARBA" id="ARBA00022723"/>
    </source>
</evidence>
<keyword evidence="5" id="KW-0460">Magnesium</keyword>
<dbReference type="Pfam" id="PF12804">
    <property type="entry name" value="NTP_transf_3"/>
    <property type="match status" value="1"/>
</dbReference>
<evidence type="ECO:0000256" key="2">
    <source>
        <dbReference type="ARBA" id="ARBA00022679"/>
    </source>
</evidence>
<dbReference type="OrthoDB" id="28434at2157"/>
<dbReference type="GO" id="GO:0016779">
    <property type="term" value="F:nucleotidyltransferase activity"/>
    <property type="evidence" value="ECO:0007669"/>
    <property type="project" value="UniProtKB-KW"/>
</dbReference>
<evidence type="ECO:0000256" key="5">
    <source>
        <dbReference type="ARBA" id="ARBA00022842"/>
    </source>
</evidence>
<keyword evidence="7" id="KW-0501">Molybdenum cofactor biosynthesis</keyword>
<dbReference type="Gene3D" id="3.90.550.10">
    <property type="entry name" value="Spore Coat Polysaccharide Biosynthesis Protein SpsA, Chain A"/>
    <property type="match status" value="1"/>
</dbReference>
<keyword evidence="4" id="KW-0547">Nucleotide-binding</keyword>
<dbReference type="PANTHER" id="PTHR19136">
    <property type="entry name" value="MOLYBDENUM COFACTOR GUANYLYLTRANSFERASE"/>
    <property type="match status" value="1"/>
</dbReference>
<dbReference type="Proteomes" id="UP000628840">
    <property type="component" value="Unassembled WGS sequence"/>
</dbReference>
<keyword evidence="6" id="KW-0342">GTP-binding</keyword>
<feature type="domain" description="MobA-like NTP transferase" evidence="8">
    <location>
        <begin position="4"/>
        <end position="159"/>
    </location>
</feature>
<evidence type="ECO:0000256" key="7">
    <source>
        <dbReference type="ARBA" id="ARBA00023150"/>
    </source>
</evidence>
<organism evidence="9 10">
    <name type="scientific">Halarchaeum grantii</name>
    <dbReference type="NCBI Taxonomy" id="1193105"/>
    <lineage>
        <taxon>Archaea</taxon>
        <taxon>Methanobacteriati</taxon>
        <taxon>Methanobacteriota</taxon>
        <taxon>Stenosarchaea group</taxon>
        <taxon>Halobacteria</taxon>
        <taxon>Halobacteriales</taxon>
        <taxon>Halobacteriaceae</taxon>
    </lineage>
</organism>
<dbReference type="GO" id="GO:0046872">
    <property type="term" value="F:metal ion binding"/>
    <property type="evidence" value="ECO:0007669"/>
    <property type="project" value="UniProtKB-KW"/>
</dbReference>
<gene>
    <name evidence="9" type="ORF">GCM10009037_16150</name>
</gene>
<evidence type="ECO:0000313" key="10">
    <source>
        <dbReference type="Proteomes" id="UP000628840"/>
    </source>
</evidence>
<sequence>MRAGVLVAGGRSEAFGPAEKALATVDGQPMLRLAATALAPHVDELVVNCRRDQREVFAEALEGVAPEPRFAVDPRPDAGPVAGALTALRTTTASHAVVAACDQPFLDPGTVDALFEAANADGAIPRAAGTLRPFGGVYGVTPAKEACEAVVARGGESMREVVSFLDPAVVAVKRAASFLSVDTRADLAAARRDAPATAETRARSE</sequence>
<dbReference type="GO" id="GO:0005525">
    <property type="term" value="F:GTP binding"/>
    <property type="evidence" value="ECO:0007669"/>
    <property type="project" value="UniProtKB-KW"/>
</dbReference>
<dbReference type="GO" id="GO:0006777">
    <property type="term" value="P:Mo-molybdopterin cofactor biosynthetic process"/>
    <property type="evidence" value="ECO:0007669"/>
    <property type="project" value="UniProtKB-KW"/>
</dbReference>
<keyword evidence="10" id="KW-1185">Reference proteome</keyword>
<dbReference type="EMBL" id="BMPF01000002">
    <property type="protein sequence ID" value="GGL33286.1"/>
    <property type="molecule type" value="Genomic_DNA"/>
</dbReference>
<dbReference type="AlphaFoldDB" id="A0A830EV21"/>
<proteinExistence type="predicted"/>
<keyword evidence="1" id="KW-0963">Cytoplasm</keyword>
<reference evidence="9 10" key="1">
    <citation type="journal article" date="2019" name="Int. J. Syst. Evol. Microbiol.">
        <title>The Global Catalogue of Microorganisms (GCM) 10K type strain sequencing project: providing services to taxonomists for standard genome sequencing and annotation.</title>
        <authorList>
            <consortium name="The Broad Institute Genomics Platform"/>
            <consortium name="The Broad Institute Genome Sequencing Center for Infectious Disease"/>
            <person name="Wu L."/>
            <person name="Ma J."/>
        </authorList>
    </citation>
    <scope>NUCLEOTIDE SEQUENCE [LARGE SCALE GENOMIC DNA]</scope>
    <source>
        <strain evidence="9 10">JCM 19585</strain>
    </source>
</reference>
<dbReference type="RefSeq" id="WP_188882338.1">
    <property type="nucleotide sequence ID" value="NZ_BMPF01000002.1"/>
</dbReference>
<keyword evidence="3" id="KW-0479">Metal-binding</keyword>